<evidence type="ECO:0000313" key="1">
    <source>
        <dbReference type="EMBL" id="KAF2598532.1"/>
    </source>
</evidence>
<protein>
    <submittedName>
        <fullName evidence="1">Uncharacterized protein</fullName>
    </submittedName>
</protein>
<name>A0A8S9KWX4_BRACR</name>
<gene>
    <name evidence="1" type="ORF">F2Q68_00007834</name>
</gene>
<organism evidence="1 2">
    <name type="scientific">Brassica cretica</name>
    <name type="common">Mustard</name>
    <dbReference type="NCBI Taxonomy" id="69181"/>
    <lineage>
        <taxon>Eukaryota</taxon>
        <taxon>Viridiplantae</taxon>
        <taxon>Streptophyta</taxon>
        <taxon>Embryophyta</taxon>
        <taxon>Tracheophyta</taxon>
        <taxon>Spermatophyta</taxon>
        <taxon>Magnoliopsida</taxon>
        <taxon>eudicotyledons</taxon>
        <taxon>Gunneridae</taxon>
        <taxon>Pentapetalae</taxon>
        <taxon>rosids</taxon>
        <taxon>malvids</taxon>
        <taxon>Brassicales</taxon>
        <taxon>Brassicaceae</taxon>
        <taxon>Brassiceae</taxon>
        <taxon>Brassica</taxon>
    </lineage>
</organism>
<dbReference type="PANTHER" id="PTHR33411">
    <property type="entry name" value="OS08G0392500 PROTEIN"/>
    <property type="match status" value="1"/>
</dbReference>
<dbReference type="Proteomes" id="UP000712281">
    <property type="component" value="Unassembled WGS sequence"/>
</dbReference>
<evidence type="ECO:0000313" key="2">
    <source>
        <dbReference type="Proteomes" id="UP000712281"/>
    </source>
</evidence>
<proteinExistence type="predicted"/>
<sequence length="189" mass="21493">MKQRRAPTRLERCGMLYPLARSWRSETTPRRGVERRGFPYPRCRRETVNGSSGDDDAGCCTRSHDPQALVSSHLWIHGLGRLRVIRLDLRCCSTDPSCSLLSVPKKKGRLVGLGRRTRSVPPSSAPPPFVDPEVLTAQLKDKDDRISLLETQMAAQQAGYEAQKRLNQQMMEMMQRMYPNEVFPNVQDP</sequence>
<comment type="caution">
    <text evidence="1">The sequence shown here is derived from an EMBL/GenBank/DDBJ whole genome shotgun (WGS) entry which is preliminary data.</text>
</comment>
<dbReference type="AlphaFoldDB" id="A0A8S9KWX4"/>
<accession>A0A8S9KWX4</accession>
<reference evidence="1" key="1">
    <citation type="submission" date="2019-12" db="EMBL/GenBank/DDBJ databases">
        <title>Genome sequencing and annotation of Brassica cretica.</title>
        <authorList>
            <person name="Studholme D.J."/>
            <person name="Sarris P.F."/>
        </authorList>
    </citation>
    <scope>NUCLEOTIDE SEQUENCE</scope>
    <source>
        <strain evidence="1">PFS-001/15</strain>
        <tissue evidence="1">Leaf</tissue>
    </source>
</reference>
<dbReference type="PANTHER" id="PTHR33411:SF34">
    <property type="entry name" value="PROTEIN, PUTATIVE-RELATED"/>
    <property type="match status" value="1"/>
</dbReference>
<dbReference type="EMBL" id="QGKW02000717">
    <property type="protein sequence ID" value="KAF2598532.1"/>
    <property type="molecule type" value="Genomic_DNA"/>
</dbReference>